<dbReference type="Pfam" id="PF01463">
    <property type="entry name" value="LRRCT"/>
    <property type="match status" value="1"/>
</dbReference>
<proteinExistence type="predicted"/>
<dbReference type="PROSITE" id="PS51450">
    <property type="entry name" value="LRR"/>
    <property type="match status" value="1"/>
</dbReference>
<keyword evidence="1" id="KW-0433">Leucine-rich repeat</keyword>
<keyword evidence="3" id="KW-0677">Repeat</keyword>
<dbReference type="InterPro" id="IPR032675">
    <property type="entry name" value="LRR_dom_sf"/>
</dbReference>
<dbReference type="KEGG" id="bbel:109470450"/>
<dbReference type="OrthoDB" id="6343311at2759"/>
<feature type="region of interest" description="Disordered" evidence="4">
    <location>
        <begin position="583"/>
        <end position="602"/>
    </location>
</feature>
<dbReference type="InterPro" id="IPR001611">
    <property type="entry name" value="Leu-rich_rpt"/>
</dbReference>
<protein>
    <submittedName>
        <fullName evidence="7">Leucine-rich repeat and fibronectin type-III domain-containing protein 5-like</fullName>
    </submittedName>
</protein>
<evidence type="ECO:0000256" key="4">
    <source>
        <dbReference type="SAM" id="MobiDB-lite"/>
    </source>
</evidence>
<dbReference type="PANTHER" id="PTHR24366:SF161">
    <property type="entry name" value="TIR DOMAIN-CONTAINING PROTEIN"/>
    <property type="match status" value="1"/>
</dbReference>
<dbReference type="SMART" id="SM00082">
    <property type="entry name" value="LRRCT"/>
    <property type="match status" value="1"/>
</dbReference>
<evidence type="ECO:0000256" key="3">
    <source>
        <dbReference type="ARBA" id="ARBA00022737"/>
    </source>
</evidence>
<evidence type="ECO:0000313" key="7">
    <source>
        <dbReference type="RefSeq" id="XP_019624960.1"/>
    </source>
</evidence>
<evidence type="ECO:0000313" key="6">
    <source>
        <dbReference type="Proteomes" id="UP000515135"/>
    </source>
</evidence>
<feature type="region of interest" description="Disordered" evidence="4">
    <location>
        <begin position="483"/>
        <end position="523"/>
    </location>
</feature>
<dbReference type="InterPro" id="IPR000483">
    <property type="entry name" value="Cys-rich_flank_reg_C"/>
</dbReference>
<reference evidence="7" key="1">
    <citation type="submission" date="2025-08" db="UniProtKB">
        <authorList>
            <consortium name="RefSeq"/>
        </authorList>
    </citation>
    <scope>IDENTIFICATION</scope>
    <source>
        <tissue evidence="7">Gonad</tissue>
    </source>
</reference>
<dbReference type="InterPro" id="IPR003591">
    <property type="entry name" value="Leu-rich_rpt_typical-subtyp"/>
</dbReference>
<name>A0A6P4Y7D6_BRABE</name>
<dbReference type="Proteomes" id="UP000515135">
    <property type="component" value="Unplaced"/>
</dbReference>
<feature type="compositionally biased region" description="Polar residues" evidence="4">
    <location>
        <begin position="593"/>
        <end position="602"/>
    </location>
</feature>
<dbReference type="Pfam" id="PF13855">
    <property type="entry name" value="LRR_8"/>
    <property type="match status" value="1"/>
</dbReference>
<dbReference type="SMART" id="SM00369">
    <property type="entry name" value="LRR_TYP"/>
    <property type="match status" value="6"/>
</dbReference>
<dbReference type="GeneID" id="109470450"/>
<gene>
    <name evidence="7" type="primary">LOC109470450</name>
</gene>
<dbReference type="RefSeq" id="XP_019624960.1">
    <property type="nucleotide sequence ID" value="XM_019769401.1"/>
</dbReference>
<dbReference type="SUPFAM" id="SSF52058">
    <property type="entry name" value="L domain-like"/>
    <property type="match status" value="1"/>
</dbReference>
<keyword evidence="6" id="KW-1185">Reference proteome</keyword>
<sequence>MVKCNVTGLNCSKQELGSCLQDGVPDELMLEGHYDRNGTLNHLPELPALNVLTLSGGNIRDIRNGTFETLASLRQLSMNGNSLRVVGTWFEGLEAMVRLYMFQNKIESIKRGAFLPLKKLKFLDMSYNRIRSIQAWFFEGLSGLLDLKLNKNKISHIAADVVFYLGLVGDINLSDNMLQTINPQWFQNLPPRANVYLDNNLLPTVTQETIVALRGKFLRVLNNPFRCTCALTSFKTEGKVDNLYCSYPPHLAGKKISEVSLEDMPCPPPVAQVSRADNGTTLLCEVYWEQRPDISWVGPAGSNITNTSGNGITTHLEHAVTPTGHSISFWTNGSSQHTEASTFNYMGKSTYKLTMSQKALQAWAEDACRCVITYQVDSFSAMTLDLVISLSTSTPNDPHSNNAPKNETTTEKMPVEYFLLPPNQDSCTLDLVYTGVTSVSVSFLVGLLVGWWLIRPKSSTSEQPSNPSSRRSSQESLHHYEVISDSDAVASLPPSDKNLKKRKRWSKHTEIFDNPQYGPGNVKQHRSKRTEIFDNPQYGPGNVKQRWSKHTEVYYSPQYGQAERRRRWSTPVLVAYNGGIGAVPPLAEGGGRTQQLPQMKKD</sequence>
<feature type="compositionally biased region" description="Low complexity" evidence="4">
    <location>
        <begin position="458"/>
        <end position="471"/>
    </location>
</feature>
<dbReference type="AlphaFoldDB" id="A0A6P4Y7D6"/>
<feature type="region of interest" description="Disordered" evidence="4">
    <location>
        <begin position="458"/>
        <end position="477"/>
    </location>
</feature>
<evidence type="ECO:0000256" key="2">
    <source>
        <dbReference type="ARBA" id="ARBA00022729"/>
    </source>
</evidence>
<dbReference type="PANTHER" id="PTHR24366">
    <property type="entry name" value="IG(IMMUNOGLOBULIN) AND LRR(LEUCINE RICH REPEAT) DOMAINS"/>
    <property type="match status" value="1"/>
</dbReference>
<evidence type="ECO:0000259" key="5">
    <source>
        <dbReference type="SMART" id="SM00082"/>
    </source>
</evidence>
<dbReference type="Gene3D" id="3.80.10.10">
    <property type="entry name" value="Ribonuclease Inhibitor"/>
    <property type="match status" value="2"/>
</dbReference>
<accession>A0A6P4Y7D6</accession>
<organism evidence="6 7">
    <name type="scientific">Branchiostoma belcheri</name>
    <name type="common">Amphioxus</name>
    <dbReference type="NCBI Taxonomy" id="7741"/>
    <lineage>
        <taxon>Eukaryota</taxon>
        <taxon>Metazoa</taxon>
        <taxon>Chordata</taxon>
        <taxon>Cephalochordata</taxon>
        <taxon>Leptocardii</taxon>
        <taxon>Amphioxiformes</taxon>
        <taxon>Branchiostomatidae</taxon>
        <taxon>Branchiostoma</taxon>
    </lineage>
</organism>
<feature type="domain" description="LRRCT" evidence="5">
    <location>
        <begin position="223"/>
        <end position="267"/>
    </location>
</feature>
<keyword evidence="2" id="KW-0732">Signal</keyword>
<evidence type="ECO:0000256" key="1">
    <source>
        <dbReference type="ARBA" id="ARBA00022614"/>
    </source>
</evidence>